<comment type="caution">
    <text evidence="8">The sequence shown here is derived from an EMBL/GenBank/DDBJ whole genome shotgun (WGS) entry which is preliminary data.</text>
</comment>
<keyword evidence="5" id="KW-0449">Lipoprotein</keyword>
<evidence type="ECO:0000256" key="7">
    <source>
        <dbReference type="SAM" id="SignalP"/>
    </source>
</evidence>
<feature type="chain" id="PRO_5045419234" evidence="7">
    <location>
        <begin position="31"/>
        <end position="548"/>
    </location>
</feature>
<organism evidence="8 9">
    <name type="scientific">Paenibacillus yanchengensis</name>
    <dbReference type="NCBI Taxonomy" id="2035833"/>
    <lineage>
        <taxon>Bacteria</taxon>
        <taxon>Bacillati</taxon>
        <taxon>Bacillota</taxon>
        <taxon>Bacilli</taxon>
        <taxon>Bacillales</taxon>
        <taxon>Paenibacillaceae</taxon>
        <taxon>Paenibacillus</taxon>
    </lineage>
</organism>
<evidence type="ECO:0000256" key="5">
    <source>
        <dbReference type="ARBA" id="ARBA00023288"/>
    </source>
</evidence>
<proteinExistence type="predicted"/>
<evidence type="ECO:0000256" key="1">
    <source>
        <dbReference type="ARBA" id="ARBA00022475"/>
    </source>
</evidence>
<reference evidence="9" key="1">
    <citation type="journal article" date="2019" name="Int. J. Syst. Evol. Microbiol.">
        <title>The Global Catalogue of Microorganisms (GCM) 10K type strain sequencing project: providing services to taxonomists for standard genome sequencing and annotation.</title>
        <authorList>
            <consortium name="The Broad Institute Genomics Platform"/>
            <consortium name="The Broad Institute Genome Sequencing Center for Infectious Disease"/>
            <person name="Wu L."/>
            <person name="Ma J."/>
        </authorList>
    </citation>
    <scope>NUCLEOTIDE SEQUENCE [LARGE SCALE GENOMIC DNA]</scope>
    <source>
        <strain evidence="9">GH52</strain>
    </source>
</reference>
<evidence type="ECO:0000256" key="2">
    <source>
        <dbReference type="ARBA" id="ARBA00022729"/>
    </source>
</evidence>
<dbReference type="Proteomes" id="UP001597362">
    <property type="component" value="Unassembled WGS sequence"/>
</dbReference>
<evidence type="ECO:0000256" key="6">
    <source>
        <dbReference type="SAM" id="MobiDB-lite"/>
    </source>
</evidence>
<keyword evidence="1" id="KW-1003">Cell membrane</keyword>
<dbReference type="EMBL" id="JBHUHO010000024">
    <property type="protein sequence ID" value="MFD2115765.1"/>
    <property type="molecule type" value="Genomic_DNA"/>
</dbReference>
<dbReference type="Gene3D" id="3.40.190.10">
    <property type="entry name" value="Periplasmic binding protein-like II"/>
    <property type="match status" value="2"/>
</dbReference>
<dbReference type="SUPFAM" id="SSF53850">
    <property type="entry name" value="Periplasmic binding protein-like II"/>
    <property type="match status" value="1"/>
</dbReference>
<evidence type="ECO:0000256" key="4">
    <source>
        <dbReference type="ARBA" id="ARBA00023139"/>
    </source>
</evidence>
<dbReference type="InterPro" id="IPR006059">
    <property type="entry name" value="SBP"/>
</dbReference>
<sequence>MKKKMTRKTVLSIVTYVVLMTLLVACGSSGNSGGTPSTTPGTTEQAGETNKPGNGGEAAGNEPITLKMLASRTPVHADYKDMMVWKDYEQMSGVTVEWDLVPDANFVEKRNILLAGGDYPDAIYRALLSNSDVMARGGEGVFIKLNDLIEQHAPNLMKLFEKYPEVRSGITQADGNIYSLPFVSDFESANYGGKMFINKKWLDQIGMAEPETTDDFYKMLKAFKEKDGNGNAQADEIPLTSTDIESIINALKGFWGLGNRGGAHPLVDMNEETNELRFIPGDDRYKEVLEFLNKLYKEDLIDKEIFTMNSSKLTAKGEDDLVGSFIFPNPVPIGQKTKDNYIGMHALKGPYGDQIITSVNPVLRNAGAFVITNKNQHPERTMQWVDYWYSEEGMELFFMGKEGETFTKTADGQYQYVEDITNNPNGLTLDEAVGQHMPWPGSGQPTVQTEKFSKGGASYPSAMEATAKVSEHFPKEVWTPFTHTQAESDFLASVGNDITTYVNEMKVKFISGSVPFSEWEKYMDTLNKMGLNDYMDVYKEAYNRYTES</sequence>
<dbReference type="PANTHER" id="PTHR43649:SF33">
    <property type="entry name" value="POLYGALACTURONAN_RHAMNOGALACTURONAN-BINDING PROTEIN YTCQ"/>
    <property type="match status" value="1"/>
</dbReference>
<gene>
    <name evidence="8" type="ORF">ACFSJH_08490</name>
</gene>
<evidence type="ECO:0000313" key="8">
    <source>
        <dbReference type="EMBL" id="MFD2115765.1"/>
    </source>
</evidence>
<keyword evidence="2 7" id="KW-0732">Signal</keyword>
<keyword evidence="4" id="KW-0564">Palmitate</keyword>
<dbReference type="PANTHER" id="PTHR43649">
    <property type="entry name" value="ARABINOSE-BINDING PROTEIN-RELATED"/>
    <property type="match status" value="1"/>
</dbReference>
<protein>
    <submittedName>
        <fullName evidence="8">Extracellular solute-binding protein</fullName>
    </submittedName>
</protein>
<feature type="compositionally biased region" description="Low complexity" evidence="6">
    <location>
        <begin position="34"/>
        <end position="43"/>
    </location>
</feature>
<dbReference type="RefSeq" id="WP_377771245.1">
    <property type="nucleotide sequence ID" value="NZ_JBHUHO010000024.1"/>
</dbReference>
<dbReference type="Pfam" id="PF01547">
    <property type="entry name" value="SBP_bac_1"/>
    <property type="match status" value="1"/>
</dbReference>
<keyword evidence="9" id="KW-1185">Reference proteome</keyword>
<dbReference type="InterPro" id="IPR050490">
    <property type="entry name" value="Bact_solute-bd_prot1"/>
</dbReference>
<evidence type="ECO:0000256" key="3">
    <source>
        <dbReference type="ARBA" id="ARBA00023136"/>
    </source>
</evidence>
<feature type="signal peptide" evidence="7">
    <location>
        <begin position="1"/>
        <end position="30"/>
    </location>
</feature>
<accession>A0ABW4YJ42</accession>
<keyword evidence="3" id="KW-0472">Membrane</keyword>
<feature type="region of interest" description="Disordered" evidence="6">
    <location>
        <begin position="29"/>
        <end position="61"/>
    </location>
</feature>
<dbReference type="PROSITE" id="PS51257">
    <property type="entry name" value="PROKAR_LIPOPROTEIN"/>
    <property type="match status" value="1"/>
</dbReference>
<evidence type="ECO:0000313" key="9">
    <source>
        <dbReference type="Proteomes" id="UP001597362"/>
    </source>
</evidence>
<name>A0ABW4YJ42_9BACL</name>